<organism evidence="9 10">
    <name type="scientific">Symbiodinium necroappetens</name>
    <dbReference type="NCBI Taxonomy" id="1628268"/>
    <lineage>
        <taxon>Eukaryota</taxon>
        <taxon>Sar</taxon>
        <taxon>Alveolata</taxon>
        <taxon>Dinophyceae</taxon>
        <taxon>Suessiales</taxon>
        <taxon>Symbiodiniaceae</taxon>
        <taxon>Symbiodinium</taxon>
    </lineage>
</organism>
<name>A0A812V9N5_9DINO</name>
<comment type="subcellular location">
    <subcellularLocation>
        <location evidence="5">Endomembrane system</location>
        <topology evidence="5">Single-pass type I membrane protein</topology>
    </subcellularLocation>
</comment>
<dbReference type="PANTHER" id="PTHR13683:SF375">
    <property type="entry name" value="PEPTIDASE A1 DOMAIN-CONTAINING PROTEIN"/>
    <property type="match status" value="1"/>
</dbReference>
<accession>A0A812V9N5</accession>
<evidence type="ECO:0000256" key="1">
    <source>
        <dbReference type="ARBA" id="ARBA00007447"/>
    </source>
</evidence>
<evidence type="ECO:0000256" key="4">
    <source>
        <dbReference type="ARBA" id="ARBA00022801"/>
    </source>
</evidence>
<keyword evidence="2 7" id="KW-0645">Protease</keyword>
<keyword evidence="7" id="KW-0064">Aspartyl protease</keyword>
<keyword evidence="3" id="KW-0732">Signal</keyword>
<dbReference type="GO" id="GO:0004190">
    <property type="term" value="F:aspartic-type endopeptidase activity"/>
    <property type="evidence" value="ECO:0007669"/>
    <property type="project" value="UniProtKB-KW"/>
</dbReference>
<evidence type="ECO:0000256" key="5">
    <source>
        <dbReference type="ARBA" id="ARBA00046288"/>
    </source>
</evidence>
<dbReference type="InterPro" id="IPR001969">
    <property type="entry name" value="Aspartic_peptidase_AS"/>
</dbReference>
<evidence type="ECO:0000259" key="8">
    <source>
        <dbReference type="PROSITE" id="PS51767"/>
    </source>
</evidence>
<dbReference type="GO" id="GO:0012505">
    <property type="term" value="C:endomembrane system"/>
    <property type="evidence" value="ECO:0007669"/>
    <property type="project" value="UniProtKB-SubCell"/>
</dbReference>
<evidence type="ECO:0000256" key="2">
    <source>
        <dbReference type="ARBA" id="ARBA00022670"/>
    </source>
</evidence>
<proteinExistence type="inferred from homology"/>
<keyword evidence="4 7" id="KW-0378">Hydrolase</keyword>
<dbReference type="Pfam" id="PF00026">
    <property type="entry name" value="Asp"/>
    <property type="match status" value="1"/>
</dbReference>
<gene>
    <name evidence="9" type="primary">APF1</name>
    <name evidence="9" type="ORF">SNEC2469_LOCUS17699</name>
</gene>
<evidence type="ECO:0000313" key="9">
    <source>
        <dbReference type="EMBL" id="CAE7628061.1"/>
    </source>
</evidence>
<feature type="active site" evidence="6">
    <location>
        <position position="286"/>
    </location>
</feature>
<feature type="active site" evidence="6">
    <location>
        <position position="96"/>
    </location>
</feature>
<dbReference type="InterPro" id="IPR033121">
    <property type="entry name" value="PEPTIDASE_A1"/>
</dbReference>
<dbReference type="OrthoDB" id="2747330at2759"/>
<comment type="similarity">
    <text evidence="1 7">Belongs to the peptidase A1 family.</text>
</comment>
<comment type="caution">
    <text evidence="9">The sequence shown here is derived from an EMBL/GenBank/DDBJ whole genome shotgun (WGS) entry which is preliminary data.</text>
</comment>
<dbReference type="Gene3D" id="2.40.70.10">
    <property type="entry name" value="Acid Proteases"/>
    <property type="match status" value="2"/>
</dbReference>
<dbReference type="EMBL" id="CAJNJA010029453">
    <property type="protein sequence ID" value="CAE7628061.1"/>
    <property type="molecule type" value="Genomic_DNA"/>
</dbReference>
<evidence type="ECO:0000256" key="7">
    <source>
        <dbReference type="RuleBase" id="RU000454"/>
    </source>
</evidence>
<reference evidence="9" key="1">
    <citation type="submission" date="2021-02" db="EMBL/GenBank/DDBJ databases">
        <authorList>
            <person name="Dougan E. K."/>
            <person name="Rhodes N."/>
            <person name="Thang M."/>
            <person name="Chan C."/>
        </authorList>
    </citation>
    <scope>NUCLEOTIDE SEQUENCE</scope>
</reference>
<protein>
    <submittedName>
        <fullName evidence="9">APF1 protein</fullName>
    </submittedName>
</protein>
<dbReference type="InterPro" id="IPR021109">
    <property type="entry name" value="Peptidase_aspartic_dom_sf"/>
</dbReference>
<feature type="domain" description="Peptidase A1" evidence="8">
    <location>
        <begin position="78"/>
        <end position="398"/>
    </location>
</feature>
<keyword evidence="10" id="KW-1185">Reference proteome</keyword>
<dbReference type="GO" id="GO:0006508">
    <property type="term" value="P:proteolysis"/>
    <property type="evidence" value="ECO:0007669"/>
    <property type="project" value="UniProtKB-KW"/>
</dbReference>
<dbReference type="SUPFAM" id="SSF50630">
    <property type="entry name" value="Acid proteases"/>
    <property type="match status" value="1"/>
</dbReference>
<sequence>MRPLQNADVKICCAPGSPQPWRIPWGYQVAMLLLLAGCDGKPVHLPLARRPGIGAGQQRRLSADEARLYGDTSELMAYHADIEVGTPGQLLSVIVDTGSSRTAFPCSDCDNCGSHMDPPFSPSASSSFRWVGCGESGCSSCLNNSCSYTAKYVEGSSIEGKYFKDVLHLGVSERENDKSVVRMGCHTKETGLFKTQVPSGIMGLRDGHWNVLSQLADGHVHKKLFALCLAEHGGSISMGEVNSTWMPTTGPWQWMPYTKAYYVDMDSVTVAGHNVFNEPLGSFLVDSGTTYTYFTSRQALALENQIRDFCKAGACGSAKMPTRSCYEVSDDDLDKFPDLHLSFGSANYTWQARGYLYRRSGNWWCYSFFGMPPLTLGASFMRNHAIVFDQDAKRIGFATSACPEFVTRAEPEARASVGVTKHGPSTSFLGQLNSAHQHAASLLVVLGALISSLAQVA</sequence>
<evidence type="ECO:0000313" key="10">
    <source>
        <dbReference type="Proteomes" id="UP000601435"/>
    </source>
</evidence>
<dbReference type="PROSITE" id="PS51767">
    <property type="entry name" value="PEPTIDASE_A1"/>
    <property type="match status" value="1"/>
</dbReference>
<dbReference type="PRINTS" id="PR00792">
    <property type="entry name" value="PEPSIN"/>
</dbReference>
<evidence type="ECO:0000256" key="3">
    <source>
        <dbReference type="ARBA" id="ARBA00022729"/>
    </source>
</evidence>
<dbReference type="Proteomes" id="UP000601435">
    <property type="component" value="Unassembled WGS sequence"/>
</dbReference>
<dbReference type="PANTHER" id="PTHR13683">
    <property type="entry name" value="ASPARTYL PROTEASES"/>
    <property type="match status" value="1"/>
</dbReference>
<dbReference type="AlphaFoldDB" id="A0A812V9N5"/>
<dbReference type="PROSITE" id="PS00141">
    <property type="entry name" value="ASP_PROTEASE"/>
    <property type="match status" value="2"/>
</dbReference>
<evidence type="ECO:0000256" key="6">
    <source>
        <dbReference type="PIRSR" id="PIRSR601461-1"/>
    </source>
</evidence>
<dbReference type="InterPro" id="IPR001461">
    <property type="entry name" value="Aspartic_peptidase_A1"/>
</dbReference>